<keyword evidence="13" id="KW-0804">Transcription</keyword>
<reference evidence="19" key="2">
    <citation type="submission" date="2025-09" db="UniProtKB">
        <authorList>
            <consortium name="Ensembl"/>
        </authorList>
    </citation>
    <scope>IDENTIFICATION</scope>
</reference>
<sequence length="1642" mass="183989">MTDPVLASQLANGTGEMDGLCSELLLIPPPLSNHGILGPVQNTCASGELAPLPADPGCLLVEATATEEGPGNMEIIVEAVTGTLSPGAPEETSAAKLPPGHREPSEEASTPLPGQESAEEEDAEEEESVTQKDSQKVMDKSQGAQQLEGHVASGTESLFKTHMCPECKRCFKKRTHLVEHLHLHFPDPSLQCPNCQKFFTSKSKLKTHLLRELGEKAHRCPLCHYSAVERNALNRHMASMHEDISNFYSDTYACPVCREEFRLSQALKEHLKSHTAAAAAEPLPLHCFQEGCTYVAPDRKAFLKHLKEIHGVRAVECRHHSCPMLFATAEAMEAHHKSHYAFHCPHCDFACSNKHLFRKHKKQGHPGSEELRCTFCPFATFNPVAYQDHVGKMHAYEKIHQCSECNFATAHKRVLIRHMLLHTGEKPHKCELCDFTCRDVSYLSKHMLTHSNTKDYMCTECGYVTKWKHYLSVHMRKHAGDLRYQCNQCSYRCHRADQLSSHKLRHQGKSLMCEVCAFACKRKYELQKHMASQHHPGTPAPLYPCRYCSYQSRHKQALLSHENCKHTHLREFHCALCDYRTFSNTTLFFHKRKVHGYMPGDQVWQFCNASQELEGARQCLAPPSDSGPSSQLSAQPEREDREHEIVANSNVDQALPETNEEASPKRQDGIETPQEDDQVDSPSLGEVEEGGCTLHLEALRVELEPETEPLPLEELTETATVEFRPLDPSGPSGTERPGGLEEPALSSFDNIETPALVAEEEPVVEKLASEPPRNPLISEEAPNTFKAALTAETVPLPPFPESESLLKAMRRQDKEQAEALVLEGRVQMVVIQGEGRAFRCPHCPFITRREKALTLHSKSGCQGRREPLLCPECGASFKQQRGLSTHMMKKCPVLLKKNKALPKPVSPTLHPQLPDNQASQDAESRKPPPLPSKVELLLPKDAPSDLPGGPAVEEPLPTPSDFPNSPPENSLPTGTSEKFHFEQGKFHCSSCTFLCSRLSSITSHVTEGCRGGRGQKRKRGRPQTHAVVLPLNNGDSTLLNTGSTDSSPGDGDTAVVQKQKGALFSCPTCPFSCQQERTLRTHQTQGCPLKSGDLHCGLCPFTAPAAAALRLHQKRRHPTASPASGPRPLLQCGDCGFTCKQSRCLQQHRRLKHEGVKPHQCPFCDFSTTRRYRLEAHQSRHTGVGRIPCSSCPQTFGTNSKLRLHQLRVHDKTPTHFCPLCDYSGYLRHDITRHVNSCHQGTPSFSCTQCEAQFSSETALKQHALRRHPEPTPPSSGCPVEVTEGPLHCSHCGLLCPSPASLRGHTRKQHPRLECGACQESFPNRPALDEHRRQHHFSHRCQLCSFAARERVGLVKHYLEQHEESSAAPSGGGADQPSLRCPFCDFACRHQLVLDHHVKGHGGTRLYKCTDCAYSTKNRQKITWHSRIHTGEKPYHCHLCSYACADPSRLKYHMRIHKEERKYLCPECGYKCKWVNQLKYHMTKHTGLKPYQCPECEYCTNRADALRVHRETRHREARAFMCEQCGKAFKTRFLLRTHLRKHSEAKPYVCNVCHRAFRWAAGLRHHALTHTDRHPFFCRLCSYKAKQKFQVVKHVRRHHPDQADPNQGVGKDPTTPTVHLHDVKLEDPSPPAPPAPSTGPEG</sequence>
<keyword evidence="11" id="KW-0805">Transcription regulation</keyword>
<dbReference type="Pfam" id="PF23612">
    <property type="entry name" value="zf-C2H2_ZN142"/>
    <property type="match status" value="2"/>
</dbReference>
<evidence type="ECO:0000256" key="8">
    <source>
        <dbReference type="ARBA" id="ARBA00022771"/>
    </source>
</evidence>
<evidence type="ECO:0000256" key="17">
    <source>
        <dbReference type="SAM" id="MobiDB-lite"/>
    </source>
</evidence>
<dbReference type="FunFam" id="3.30.160.60:FF:000883">
    <property type="entry name" value="Zinc finger protein 142"/>
    <property type="match status" value="1"/>
</dbReference>
<keyword evidence="14" id="KW-0539">Nucleus</keyword>
<evidence type="ECO:0000256" key="9">
    <source>
        <dbReference type="ARBA" id="ARBA00022833"/>
    </source>
</evidence>
<dbReference type="GO" id="GO:0003677">
    <property type="term" value="F:DNA binding"/>
    <property type="evidence" value="ECO:0007669"/>
    <property type="project" value="UniProtKB-KW"/>
</dbReference>
<keyword evidence="12" id="KW-0238">DNA-binding</keyword>
<proteinExistence type="inferred from homology"/>
<feature type="region of interest" description="Disordered" evidence="17">
    <location>
        <begin position="1594"/>
        <end position="1642"/>
    </location>
</feature>
<evidence type="ECO:0000256" key="3">
    <source>
        <dbReference type="ARBA" id="ARBA00006991"/>
    </source>
</evidence>
<feature type="domain" description="C2H2-type" evidence="18">
    <location>
        <begin position="1245"/>
        <end position="1273"/>
    </location>
</feature>
<dbReference type="GO" id="GO:0008270">
    <property type="term" value="F:zinc ion binding"/>
    <property type="evidence" value="ECO:0007669"/>
    <property type="project" value="UniProtKB-KW"/>
</dbReference>
<comment type="similarity">
    <text evidence="3">Belongs to the krueppel C2H2-type zinc-finger protein family.</text>
</comment>
<reference evidence="19" key="1">
    <citation type="submission" date="2025-08" db="UniProtKB">
        <authorList>
            <consortium name="Ensembl"/>
        </authorList>
    </citation>
    <scope>IDENTIFICATION</scope>
</reference>
<keyword evidence="7" id="KW-0677">Repeat</keyword>
<dbReference type="PANTHER" id="PTHR24403:SF72">
    <property type="entry name" value="ZINC FINGER PROTEIN 142"/>
    <property type="match status" value="1"/>
</dbReference>
<dbReference type="FunFam" id="3.30.160.60:FF:000803">
    <property type="entry name" value="zinc finger protein 142"/>
    <property type="match status" value="1"/>
</dbReference>
<feature type="domain" description="C2H2-type" evidence="18">
    <location>
        <begin position="1313"/>
        <end position="1341"/>
    </location>
</feature>
<evidence type="ECO:0000313" key="19">
    <source>
        <dbReference type="Ensembl" id="ENSMSIP00000022650.1"/>
    </source>
</evidence>
<evidence type="ECO:0000256" key="7">
    <source>
        <dbReference type="ARBA" id="ARBA00022737"/>
    </source>
</evidence>
<dbReference type="Proteomes" id="UP000694415">
    <property type="component" value="Unplaced"/>
</dbReference>
<feature type="domain" description="C2H2-type" evidence="18">
    <location>
        <begin position="456"/>
        <end position="483"/>
    </location>
</feature>
<feature type="compositionally biased region" description="Acidic residues" evidence="17">
    <location>
        <begin position="117"/>
        <end position="128"/>
    </location>
</feature>
<feature type="domain" description="C2H2-type" evidence="18">
    <location>
        <begin position="1463"/>
        <end position="1490"/>
    </location>
</feature>
<name>A0A8C6HK32_MUSSI</name>
<feature type="domain" description="C2H2-type" evidence="18">
    <location>
        <begin position="543"/>
        <end position="571"/>
    </location>
</feature>
<feature type="domain" description="C2H2-type" evidence="18">
    <location>
        <begin position="1435"/>
        <end position="1462"/>
    </location>
</feature>
<evidence type="ECO:0000256" key="14">
    <source>
        <dbReference type="ARBA" id="ARBA00023242"/>
    </source>
</evidence>
<feature type="compositionally biased region" description="Pro residues" evidence="17">
    <location>
        <begin position="1628"/>
        <end position="1642"/>
    </location>
</feature>
<feature type="region of interest" description="Disordered" evidence="17">
    <location>
        <begin position="719"/>
        <end position="747"/>
    </location>
</feature>
<evidence type="ECO:0000313" key="20">
    <source>
        <dbReference type="Proteomes" id="UP000694415"/>
    </source>
</evidence>
<evidence type="ECO:0000256" key="6">
    <source>
        <dbReference type="ARBA" id="ARBA00022723"/>
    </source>
</evidence>
<feature type="domain" description="C2H2-type" evidence="18">
    <location>
        <begin position="162"/>
        <end position="189"/>
    </location>
</feature>
<evidence type="ECO:0000256" key="10">
    <source>
        <dbReference type="ARBA" id="ARBA00022843"/>
    </source>
</evidence>
<dbReference type="Gene3D" id="3.30.160.60">
    <property type="entry name" value="Classic Zinc Finger"/>
    <property type="match status" value="19"/>
</dbReference>
<dbReference type="FunFam" id="3.30.160.60:FF:000994">
    <property type="entry name" value="zinc finger protein 142"/>
    <property type="match status" value="1"/>
</dbReference>
<comment type="subcellular location">
    <subcellularLocation>
        <location evidence="2">Nucleus</location>
    </subcellularLocation>
</comment>
<dbReference type="FunFam" id="3.30.160.60:FF:001707">
    <property type="entry name" value="Zinc finger protein 142"/>
    <property type="match status" value="1"/>
</dbReference>
<evidence type="ECO:0000256" key="15">
    <source>
        <dbReference type="ARBA" id="ARBA00067482"/>
    </source>
</evidence>
<feature type="domain" description="C2H2-type" evidence="18">
    <location>
        <begin position="1187"/>
        <end position="1215"/>
    </location>
</feature>
<feature type="domain" description="C2H2-type" evidence="18">
    <location>
        <begin position="484"/>
        <end position="511"/>
    </location>
</feature>
<feature type="domain" description="C2H2-type" evidence="18">
    <location>
        <begin position="1407"/>
        <end position="1434"/>
    </location>
</feature>
<dbReference type="InterPro" id="IPR013087">
    <property type="entry name" value="Znf_C2H2_type"/>
</dbReference>
<dbReference type="FunFam" id="3.30.160.60:FF:001208">
    <property type="entry name" value="Zinc finger protein 142"/>
    <property type="match status" value="1"/>
</dbReference>
<dbReference type="Pfam" id="PF23611">
    <property type="entry name" value="zf-C2H2_16"/>
    <property type="match status" value="4"/>
</dbReference>
<dbReference type="InterPro" id="IPR057829">
    <property type="entry name" value="Znf_C2H2_ZN142_21/23"/>
</dbReference>
<dbReference type="PROSITE" id="PS00028">
    <property type="entry name" value="ZINC_FINGER_C2H2_1"/>
    <property type="match status" value="16"/>
</dbReference>
<feature type="compositionally biased region" description="Polar residues" evidence="17">
    <location>
        <begin position="967"/>
        <end position="976"/>
    </location>
</feature>
<dbReference type="GO" id="GO:0045944">
    <property type="term" value="P:positive regulation of transcription by RNA polymerase II"/>
    <property type="evidence" value="ECO:0007669"/>
    <property type="project" value="TreeGrafter"/>
</dbReference>
<feature type="region of interest" description="Disordered" evidence="17">
    <location>
        <begin position="84"/>
        <end position="147"/>
    </location>
</feature>
<dbReference type="SUPFAM" id="SSF57667">
    <property type="entry name" value="beta-beta-alpha zinc fingers"/>
    <property type="match status" value="12"/>
</dbReference>
<comment type="function">
    <text evidence="1">May be involved in transcriptional regulation.</text>
</comment>
<feature type="domain" description="C2H2-type" evidence="18">
    <location>
        <begin position="400"/>
        <end position="427"/>
    </location>
</feature>
<keyword evidence="6" id="KW-0479">Metal-binding</keyword>
<evidence type="ECO:0000256" key="5">
    <source>
        <dbReference type="ARBA" id="ARBA00022553"/>
    </source>
</evidence>
<feature type="compositionally biased region" description="Basic and acidic residues" evidence="17">
    <location>
        <begin position="129"/>
        <end position="139"/>
    </location>
</feature>
<dbReference type="FunFam" id="3.30.160.60:FF:001062">
    <property type="entry name" value="Zinc finger protein 142"/>
    <property type="match status" value="1"/>
</dbReference>
<feature type="domain" description="C2H2-type" evidence="18">
    <location>
        <begin position="1520"/>
        <end position="1547"/>
    </location>
</feature>
<evidence type="ECO:0000256" key="16">
    <source>
        <dbReference type="PROSITE-ProRule" id="PRU00042"/>
    </source>
</evidence>
<feature type="compositionally biased region" description="Basic and acidic residues" evidence="17">
    <location>
        <begin position="636"/>
        <end position="645"/>
    </location>
</feature>
<dbReference type="FunFam" id="3.30.160.60:FF:001783">
    <property type="entry name" value="Zinc finger protein 142"/>
    <property type="match status" value="1"/>
</dbReference>
<dbReference type="FunFam" id="3.30.160.60:FF:002452">
    <property type="entry name" value="zinc finger protein 142 isoform X4"/>
    <property type="match status" value="1"/>
</dbReference>
<dbReference type="SMART" id="SM00355">
    <property type="entry name" value="ZnF_C2H2"/>
    <property type="match status" value="36"/>
</dbReference>
<organism evidence="19 20">
    <name type="scientific">Mus spicilegus</name>
    <name type="common">Mound-building mouse</name>
    <dbReference type="NCBI Taxonomy" id="10103"/>
    <lineage>
        <taxon>Eukaryota</taxon>
        <taxon>Metazoa</taxon>
        <taxon>Chordata</taxon>
        <taxon>Craniata</taxon>
        <taxon>Vertebrata</taxon>
        <taxon>Euteleostomi</taxon>
        <taxon>Mammalia</taxon>
        <taxon>Eutheria</taxon>
        <taxon>Euarchontoglires</taxon>
        <taxon>Glires</taxon>
        <taxon>Rodentia</taxon>
        <taxon>Myomorpha</taxon>
        <taxon>Muroidea</taxon>
        <taxon>Muridae</taxon>
        <taxon>Murinae</taxon>
        <taxon>Mus</taxon>
        <taxon>Mus</taxon>
    </lineage>
</organism>
<feature type="domain" description="C2H2-type" evidence="18">
    <location>
        <begin position="342"/>
        <end position="370"/>
    </location>
</feature>
<dbReference type="FunFam" id="3.30.160.60:FF:002117">
    <property type="entry name" value="Zinc finger protein 142"/>
    <property type="match status" value="1"/>
</dbReference>
<dbReference type="FunFam" id="3.30.160.60:FF:000891">
    <property type="entry name" value="Zinc finger protein 142"/>
    <property type="match status" value="1"/>
</dbReference>
<keyword evidence="10" id="KW-0832">Ubl conjugation</keyword>
<keyword evidence="9" id="KW-0862">Zinc</keyword>
<protein>
    <recommendedName>
        <fullName evidence="15">Zinc finger protein 142</fullName>
    </recommendedName>
</protein>
<dbReference type="FunFam" id="3.30.160.60:FF:001657">
    <property type="entry name" value="Zinc finger protein 142"/>
    <property type="match status" value="1"/>
</dbReference>
<feature type="domain" description="C2H2-type" evidence="18">
    <location>
        <begin position="1548"/>
        <end position="1575"/>
    </location>
</feature>
<evidence type="ECO:0000256" key="11">
    <source>
        <dbReference type="ARBA" id="ARBA00023015"/>
    </source>
</evidence>
<dbReference type="FunFam" id="3.30.160.60:FF:000614">
    <property type="entry name" value="Zinc finger protein 142"/>
    <property type="match status" value="1"/>
</dbReference>
<evidence type="ECO:0000256" key="1">
    <source>
        <dbReference type="ARBA" id="ARBA00003767"/>
    </source>
</evidence>
<dbReference type="Pfam" id="PF00096">
    <property type="entry name" value="zf-C2H2"/>
    <property type="match status" value="3"/>
</dbReference>
<keyword evidence="5" id="KW-0597">Phosphoprotein</keyword>
<dbReference type="PANTHER" id="PTHR24403">
    <property type="entry name" value="ZINC FINGER PROTEIN"/>
    <property type="match status" value="1"/>
</dbReference>
<dbReference type="GeneTree" id="ENSGT00940000163074"/>
<keyword evidence="20" id="KW-1185">Reference proteome</keyword>
<evidence type="ECO:0000256" key="13">
    <source>
        <dbReference type="ARBA" id="ARBA00023163"/>
    </source>
</evidence>
<feature type="compositionally biased region" description="Pro residues" evidence="17">
    <location>
        <begin position="956"/>
        <end position="966"/>
    </location>
</feature>
<dbReference type="FunFam" id="3.30.160.60:FF:001595">
    <property type="entry name" value="Zinc finger protein 142"/>
    <property type="match status" value="1"/>
</dbReference>
<evidence type="ECO:0000256" key="12">
    <source>
        <dbReference type="ARBA" id="ARBA00023125"/>
    </source>
</evidence>
<dbReference type="Ensembl" id="ENSMSIT00000028567.1">
    <property type="protein sequence ID" value="ENSMSIP00000022650.1"/>
    <property type="gene ID" value="ENSMSIG00000019187.1"/>
</dbReference>
<feature type="region of interest" description="Disordered" evidence="17">
    <location>
        <begin position="618"/>
        <end position="687"/>
    </location>
</feature>
<dbReference type="FunFam" id="3.30.160.60:FF:001041">
    <property type="entry name" value="Zinc finger protein 142"/>
    <property type="match status" value="1"/>
</dbReference>
<dbReference type="FunFam" id="3.30.160.60:FF:001516">
    <property type="entry name" value="Zinc finger protein 142"/>
    <property type="match status" value="1"/>
</dbReference>
<dbReference type="FunFam" id="3.30.160.60:FF:004680">
    <property type="match status" value="1"/>
</dbReference>
<keyword evidence="8 16" id="KW-0863">Zinc-finger</keyword>
<feature type="region of interest" description="Disordered" evidence="17">
    <location>
        <begin position="902"/>
        <end position="976"/>
    </location>
</feature>
<dbReference type="InterPro" id="IPR056438">
    <property type="entry name" value="Znf-C2H2_CTCF"/>
</dbReference>
<dbReference type="PROSITE" id="PS50157">
    <property type="entry name" value="ZINC_FINGER_C2H2_2"/>
    <property type="match status" value="19"/>
</dbReference>
<feature type="domain" description="C2H2-type" evidence="18">
    <location>
        <begin position="190"/>
        <end position="217"/>
    </location>
</feature>
<evidence type="ECO:0000256" key="2">
    <source>
        <dbReference type="ARBA" id="ARBA00004123"/>
    </source>
</evidence>
<dbReference type="InterPro" id="IPR036236">
    <property type="entry name" value="Znf_C2H2_sf"/>
</dbReference>
<dbReference type="FunFam" id="3.30.160.60:FF:001033">
    <property type="entry name" value="Zinc finger protein 142"/>
    <property type="match status" value="1"/>
</dbReference>
<dbReference type="FunFam" id="3.30.160.60:FF:001127">
    <property type="entry name" value="Zinc finger protein 142"/>
    <property type="match status" value="1"/>
</dbReference>
<keyword evidence="4" id="KW-1017">Isopeptide bond</keyword>
<dbReference type="Pfam" id="PF23574">
    <property type="entry name" value="zf-C2H2_ZNF142_18"/>
    <property type="match status" value="1"/>
</dbReference>
<feature type="domain" description="C2H2-type" evidence="18">
    <location>
        <begin position="1130"/>
        <end position="1158"/>
    </location>
</feature>
<dbReference type="InterPro" id="IPR050688">
    <property type="entry name" value="Zinc_finger/UBP_domain"/>
</dbReference>
<evidence type="ECO:0000256" key="4">
    <source>
        <dbReference type="ARBA" id="ARBA00022499"/>
    </source>
</evidence>
<feature type="domain" description="C2H2-type" evidence="18">
    <location>
        <begin position="252"/>
        <end position="279"/>
    </location>
</feature>
<accession>A0A8C6HK32</accession>
<feature type="domain" description="C2H2-type" evidence="18">
    <location>
        <begin position="428"/>
        <end position="455"/>
    </location>
</feature>
<dbReference type="InterPro" id="IPR057828">
    <property type="entry name" value="Znf_C2H2_ZNF142_13th"/>
</dbReference>
<dbReference type="GO" id="GO:0005634">
    <property type="term" value="C:nucleus"/>
    <property type="evidence" value="ECO:0007669"/>
    <property type="project" value="UniProtKB-SubCell"/>
</dbReference>
<feature type="domain" description="C2H2-type" evidence="18">
    <location>
        <begin position="1491"/>
        <end position="1519"/>
    </location>
</feature>
<evidence type="ECO:0000259" key="18">
    <source>
        <dbReference type="PROSITE" id="PS50157"/>
    </source>
</evidence>